<name>A0ABN6Z706_9BACE</name>
<dbReference type="PANTHER" id="PTHR46401">
    <property type="entry name" value="GLYCOSYLTRANSFERASE WBBK-RELATED"/>
    <property type="match status" value="1"/>
</dbReference>
<evidence type="ECO:0000313" key="4">
    <source>
        <dbReference type="Proteomes" id="UP001496674"/>
    </source>
</evidence>
<dbReference type="InterPro" id="IPR001296">
    <property type="entry name" value="Glyco_trans_1"/>
</dbReference>
<organism evidence="3 4">
    <name type="scientific">Bacteroides sedimenti</name>
    <dbReference type="NCBI Taxonomy" id="2136147"/>
    <lineage>
        <taxon>Bacteria</taxon>
        <taxon>Pseudomonadati</taxon>
        <taxon>Bacteroidota</taxon>
        <taxon>Bacteroidia</taxon>
        <taxon>Bacteroidales</taxon>
        <taxon>Bacteroidaceae</taxon>
        <taxon>Bacteroides</taxon>
    </lineage>
</organism>
<dbReference type="EMBL" id="AP028055">
    <property type="protein sequence ID" value="BEG97884.1"/>
    <property type="molecule type" value="Genomic_DNA"/>
</dbReference>
<gene>
    <name evidence="3" type="ORF">BSYN_01490</name>
</gene>
<sequence>MILIINSSNLVEGGSIQVSLSLLNELIAFTDNTYHIFLCKALSAQLERDKFPSNFIFYETFVTPARLITHKKTVKYLSYLENQIKPDCVLTVFGPAYWKPKCAHVVGFALGQFIYFESPYFKQISFWDRCKFKIEGLIKFQCFNKEADAIIVETDDVNRRLSRFFKKDIYTVSNTCNSVYSSFSTYPSKLPIKDNHEIRLLTIAAFYPHKNISIIKNVLDILELKKITNIKFVITIPDEVYKSIFPLKYRTKVLNVGRTPVVECPSLYQECDIAFIPTMLECFTAAYPEAMAMKKPILTSDLGFAHSICLNAAVYFDPLNAEDIANKISLLVNNDKLQNELIINGENRLPQFLTGKERAIEYLNICQKLINNKNVNL</sequence>
<feature type="domain" description="Glycosyl transferase family 1" evidence="2">
    <location>
        <begin position="194"/>
        <end position="347"/>
    </location>
</feature>
<evidence type="ECO:0000259" key="2">
    <source>
        <dbReference type="Pfam" id="PF00534"/>
    </source>
</evidence>
<proteinExistence type="predicted"/>
<dbReference type="Proteomes" id="UP001496674">
    <property type="component" value="Chromosome"/>
</dbReference>
<keyword evidence="4" id="KW-1185">Reference proteome</keyword>
<evidence type="ECO:0000256" key="1">
    <source>
        <dbReference type="ARBA" id="ARBA00022679"/>
    </source>
</evidence>
<dbReference type="RefSeq" id="WP_353332341.1">
    <property type="nucleotide sequence ID" value="NZ_AP028055.1"/>
</dbReference>
<protein>
    <recommendedName>
        <fullName evidence="2">Glycosyl transferase family 1 domain-containing protein</fullName>
    </recommendedName>
</protein>
<dbReference type="PANTHER" id="PTHR46401:SF2">
    <property type="entry name" value="GLYCOSYLTRANSFERASE WBBK-RELATED"/>
    <property type="match status" value="1"/>
</dbReference>
<evidence type="ECO:0000313" key="3">
    <source>
        <dbReference type="EMBL" id="BEG97884.1"/>
    </source>
</evidence>
<dbReference type="Gene3D" id="3.40.50.2000">
    <property type="entry name" value="Glycogen Phosphorylase B"/>
    <property type="match status" value="2"/>
</dbReference>
<keyword evidence="1" id="KW-0808">Transferase</keyword>
<reference evidence="3 4" key="1">
    <citation type="submission" date="2023-04" db="EMBL/GenBank/DDBJ databases">
        <title>Draft genome sequence of acteroides sedimenti strain YN3PY1.</title>
        <authorList>
            <person name="Yoshida N."/>
        </authorList>
    </citation>
    <scope>NUCLEOTIDE SEQUENCE [LARGE SCALE GENOMIC DNA]</scope>
    <source>
        <strain evidence="3 4">YN3PY1</strain>
    </source>
</reference>
<dbReference type="Pfam" id="PF00534">
    <property type="entry name" value="Glycos_transf_1"/>
    <property type="match status" value="1"/>
</dbReference>
<accession>A0ABN6Z706</accession>
<dbReference type="SUPFAM" id="SSF53756">
    <property type="entry name" value="UDP-Glycosyltransferase/glycogen phosphorylase"/>
    <property type="match status" value="1"/>
</dbReference>